<dbReference type="EMBL" id="CP003588">
    <property type="protein sequence ID" value="AFK71258.1"/>
    <property type="molecule type" value="Genomic_DNA"/>
</dbReference>
<dbReference type="KEGG" id="ppi:YSA_08303"/>
<name>I3V0I7_PSEPU</name>
<evidence type="ECO:0000313" key="2">
    <source>
        <dbReference type="EMBL" id="AFK71258.1"/>
    </source>
</evidence>
<sequence>MQEPDNSSKNHRSLIERKIANASGAGAKLHPAQLV</sequence>
<organism evidence="2 3">
    <name type="scientific">Pseudomonas putida ND6</name>
    <dbReference type="NCBI Taxonomy" id="231023"/>
    <lineage>
        <taxon>Bacteria</taxon>
        <taxon>Pseudomonadati</taxon>
        <taxon>Pseudomonadota</taxon>
        <taxon>Gammaproteobacteria</taxon>
        <taxon>Pseudomonadales</taxon>
        <taxon>Pseudomonadaceae</taxon>
        <taxon>Pseudomonas</taxon>
    </lineage>
</organism>
<evidence type="ECO:0000313" key="3">
    <source>
        <dbReference type="Proteomes" id="UP000005268"/>
    </source>
</evidence>
<dbReference type="AlphaFoldDB" id="I3V0I7"/>
<evidence type="ECO:0000256" key="1">
    <source>
        <dbReference type="SAM" id="MobiDB-lite"/>
    </source>
</evidence>
<dbReference type="Proteomes" id="UP000005268">
    <property type="component" value="Chromosome"/>
</dbReference>
<accession>I3V0I7</accession>
<reference evidence="2 3" key="1">
    <citation type="journal article" date="2012" name="J. Bacteriol.">
        <title>Complete Genome Sequence of the Naphthalene-Degrading Pseudomonas putida Strain ND6.</title>
        <authorList>
            <person name="Li S."/>
            <person name="Zhao H."/>
            <person name="Li Y."/>
            <person name="Niu S."/>
            <person name="Cai B."/>
        </authorList>
    </citation>
    <scope>NUCLEOTIDE SEQUENCE [LARGE SCALE GENOMIC DNA]</scope>
    <source>
        <strain evidence="2 3">ND6</strain>
    </source>
</reference>
<dbReference type="HOGENOM" id="CLU_3366707_0_0_6"/>
<proteinExistence type="predicted"/>
<gene>
    <name evidence="2" type="ORF">YSA_08303</name>
</gene>
<feature type="region of interest" description="Disordered" evidence="1">
    <location>
        <begin position="1"/>
        <end position="35"/>
    </location>
</feature>
<protein>
    <submittedName>
        <fullName evidence="2">Uncharacterized protein</fullName>
    </submittedName>
</protein>